<proteinExistence type="predicted"/>
<keyword evidence="1" id="KW-0472">Membrane</keyword>
<protein>
    <submittedName>
        <fullName evidence="2">Uncharacterized protein</fullName>
    </submittedName>
</protein>
<keyword evidence="1" id="KW-0812">Transmembrane</keyword>
<organism evidence="2 3">
    <name type="scientific">Pontibacter chinhatensis</name>
    <dbReference type="NCBI Taxonomy" id="1436961"/>
    <lineage>
        <taxon>Bacteria</taxon>
        <taxon>Pseudomonadati</taxon>
        <taxon>Bacteroidota</taxon>
        <taxon>Cytophagia</taxon>
        <taxon>Cytophagales</taxon>
        <taxon>Hymenobacteraceae</taxon>
        <taxon>Pontibacter</taxon>
    </lineage>
</organism>
<name>A0A1I2PCP7_9BACT</name>
<dbReference type="Proteomes" id="UP000198724">
    <property type="component" value="Unassembled WGS sequence"/>
</dbReference>
<dbReference type="STRING" id="1436961.SAMN05421739_101938"/>
<dbReference type="AlphaFoldDB" id="A0A1I2PCP7"/>
<reference evidence="3" key="1">
    <citation type="submission" date="2016-10" db="EMBL/GenBank/DDBJ databases">
        <authorList>
            <person name="Varghese N."/>
            <person name="Submissions S."/>
        </authorList>
    </citation>
    <scope>NUCLEOTIDE SEQUENCE [LARGE SCALE GENOMIC DNA]</scope>
    <source>
        <strain evidence="3">LP51</strain>
    </source>
</reference>
<gene>
    <name evidence="2" type="ORF">SAMN05421739_101938</name>
</gene>
<feature type="transmembrane region" description="Helical" evidence="1">
    <location>
        <begin position="37"/>
        <end position="55"/>
    </location>
</feature>
<keyword evidence="3" id="KW-1185">Reference proteome</keyword>
<keyword evidence="1" id="KW-1133">Transmembrane helix</keyword>
<evidence type="ECO:0000313" key="3">
    <source>
        <dbReference type="Proteomes" id="UP000198724"/>
    </source>
</evidence>
<accession>A0A1I2PCP7</accession>
<evidence type="ECO:0000313" key="2">
    <source>
        <dbReference type="EMBL" id="SFG11231.1"/>
    </source>
</evidence>
<evidence type="ECO:0000256" key="1">
    <source>
        <dbReference type="SAM" id="Phobius"/>
    </source>
</evidence>
<sequence length="161" mass="17826">MGQSGKSGRKWKGLYQGGAKWERFSYICDVKNSFRHTVLLALSLSILLGSFGVALSTRFCEVTGLTPYAVAAQPDACCEHPEDGEVDDCCEKQVSYEKLEPVQEHKAFHLPQPLLAHSAALRPALPFLAAEAPSQRVYTYSDSSPPLYGRRLLHFLQTLIV</sequence>
<dbReference type="EMBL" id="FOOT01000001">
    <property type="protein sequence ID" value="SFG11231.1"/>
    <property type="molecule type" value="Genomic_DNA"/>
</dbReference>